<dbReference type="GO" id="GO:0016020">
    <property type="term" value="C:membrane"/>
    <property type="evidence" value="ECO:0007669"/>
    <property type="project" value="UniProtKB-SubCell"/>
</dbReference>
<evidence type="ECO:0000256" key="2">
    <source>
        <dbReference type="ARBA" id="ARBA00022692"/>
    </source>
</evidence>
<evidence type="ECO:0000313" key="6">
    <source>
        <dbReference type="EMBL" id="CAA9325583.1"/>
    </source>
</evidence>
<feature type="transmembrane region" description="Helical" evidence="5">
    <location>
        <begin position="104"/>
        <end position="122"/>
    </location>
</feature>
<feature type="transmembrane region" description="Helical" evidence="5">
    <location>
        <begin position="37"/>
        <end position="64"/>
    </location>
</feature>
<protein>
    <recommendedName>
        <fullName evidence="7">DoxX family protein</fullName>
    </recommendedName>
</protein>
<dbReference type="Pfam" id="PF07681">
    <property type="entry name" value="DoxX"/>
    <property type="match status" value="1"/>
</dbReference>
<gene>
    <name evidence="6" type="ORF">AVDCRST_MAG89-1878</name>
</gene>
<keyword evidence="2 5" id="KW-0812">Transmembrane</keyword>
<dbReference type="InterPro" id="IPR032808">
    <property type="entry name" value="DoxX"/>
</dbReference>
<evidence type="ECO:0008006" key="7">
    <source>
        <dbReference type="Google" id="ProtNLM"/>
    </source>
</evidence>
<reference evidence="6" key="1">
    <citation type="submission" date="2020-02" db="EMBL/GenBank/DDBJ databases">
        <authorList>
            <person name="Meier V. D."/>
        </authorList>
    </citation>
    <scope>NUCLEOTIDE SEQUENCE</scope>
    <source>
        <strain evidence="6">AVDCRST_MAG89</strain>
    </source>
</reference>
<sequence>MKERSMLLLRLSLGLLMVVWGLDKLVNVEHGMAVSAGFYLNLFSVPVLLQAFGVLQVLVGLLIAAGLARRFAYPALLAITATTALGVWKSIVDPWGWYLEGANVLFHPSLIIFAASLVLWAFRDDDTLALDQRTRPGSVH</sequence>
<evidence type="ECO:0000256" key="4">
    <source>
        <dbReference type="ARBA" id="ARBA00023136"/>
    </source>
</evidence>
<feature type="transmembrane region" description="Helical" evidence="5">
    <location>
        <begin position="71"/>
        <end position="92"/>
    </location>
</feature>
<name>A0A6J4L8B7_9BACT</name>
<dbReference type="EMBL" id="CADCTV010000399">
    <property type="protein sequence ID" value="CAA9325583.1"/>
    <property type="molecule type" value="Genomic_DNA"/>
</dbReference>
<evidence type="ECO:0000256" key="5">
    <source>
        <dbReference type="SAM" id="Phobius"/>
    </source>
</evidence>
<proteinExistence type="predicted"/>
<evidence type="ECO:0000256" key="1">
    <source>
        <dbReference type="ARBA" id="ARBA00004141"/>
    </source>
</evidence>
<accession>A0A6J4L8B7</accession>
<organism evidence="6">
    <name type="scientific">uncultured Gemmatimonadota bacterium</name>
    <dbReference type="NCBI Taxonomy" id="203437"/>
    <lineage>
        <taxon>Bacteria</taxon>
        <taxon>Pseudomonadati</taxon>
        <taxon>Gemmatimonadota</taxon>
        <taxon>environmental samples</taxon>
    </lineage>
</organism>
<keyword evidence="4 5" id="KW-0472">Membrane</keyword>
<dbReference type="AlphaFoldDB" id="A0A6J4L8B7"/>
<evidence type="ECO:0000256" key="3">
    <source>
        <dbReference type="ARBA" id="ARBA00022989"/>
    </source>
</evidence>
<comment type="subcellular location">
    <subcellularLocation>
        <location evidence="1">Membrane</location>
        <topology evidence="1">Multi-pass membrane protein</topology>
    </subcellularLocation>
</comment>
<keyword evidence="3 5" id="KW-1133">Transmembrane helix</keyword>